<dbReference type="GO" id="GO:0016491">
    <property type="term" value="F:oxidoreductase activity"/>
    <property type="evidence" value="ECO:0007669"/>
    <property type="project" value="InterPro"/>
</dbReference>
<proteinExistence type="predicted"/>
<reference evidence="3 4" key="1">
    <citation type="submission" date="2019-03" db="EMBL/GenBank/DDBJ databases">
        <authorList>
            <person name="Kim M.K.M."/>
        </authorList>
    </citation>
    <scope>NUCLEOTIDE SEQUENCE [LARGE SCALE GENOMIC DNA]</scope>
    <source>
        <strain evidence="3 4">18JY15-6</strain>
    </source>
</reference>
<feature type="transmembrane region" description="Helical" evidence="1">
    <location>
        <begin position="38"/>
        <end position="57"/>
    </location>
</feature>
<dbReference type="InterPro" id="IPR025328">
    <property type="entry name" value="DUF4234"/>
</dbReference>
<keyword evidence="1" id="KW-0472">Membrane</keyword>
<gene>
    <name evidence="3" type="ORF">EPD65_04355</name>
</gene>
<evidence type="ECO:0000259" key="2">
    <source>
        <dbReference type="Pfam" id="PF14018"/>
    </source>
</evidence>
<keyword evidence="4" id="KW-1185">Reference proteome</keyword>
<feature type="domain" description="DUF4234" evidence="2">
    <location>
        <begin position="2"/>
        <end position="64"/>
    </location>
</feature>
<evidence type="ECO:0000313" key="3">
    <source>
        <dbReference type="EMBL" id="TCJ30464.1"/>
    </source>
</evidence>
<dbReference type="OrthoDB" id="4945834at2"/>
<feature type="transmembrane region" description="Helical" evidence="1">
    <location>
        <begin position="6"/>
        <end position="26"/>
    </location>
</feature>
<feature type="transmembrane region" description="Helical" evidence="1">
    <location>
        <begin position="77"/>
        <end position="95"/>
    </location>
</feature>
<keyword evidence="1" id="KW-1133">Transmembrane helix</keyword>
<dbReference type="EMBL" id="SJZJ01000004">
    <property type="protein sequence ID" value="TCJ30464.1"/>
    <property type="molecule type" value="Genomic_DNA"/>
</dbReference>
<accession>A0A4R1CGJ0</accession>
<dbReference type="GO" id="GO:0009055">
    <property type="term" value="F:electron transfer activity"/>
    <property type="evidence" value="ECO:0007669"/>
    <property type="project" value="InterPro"/>
</dbReference>
<name>A0A4R1CGJ0_9ACTN</name>
<sequence length="109" mass="11676">MRGTGVAILLTIITFGIYPLFWYFGVHSDMKRATNQGLGGGIALLLAIIVGIVMPFVTASEVGNLYKAKGQPAPVSGLTGLWILIPLLGSLIWFIKVNGALNAYWRTAV</sequence>
<organism evidence="3 4">
    <name type="scientific">Nocardioides jejuensis</name>
    <dbReference type="NCBI Taxonomy" id="2502782"/>
    <lineage>
        <taxon>Bacteria</taxon>
        <taxon>Bacillati</taxon>
        <taxon>Actinomycetota</taxon>
        <taxon>Actinomycetes</taxon>
        <taxon>Propionibacteriales</taxon>
        <taxon>Nocardioidaceae</taxon>
        <taxon>Nocardioides</taxon>
    </lineage>
</organism>
<dbReference type="Pfam" id="PF14018">
    <property type="entry name" value="DUF4234"/>
    <property type="match status" value="1"/>
</dbReference>
<evidence type="ECO:0000313" key="4">
    <source>
        <dbReference type="Proteomes" id="UP000295453"/>
    </source>
</evidence>
<dbReference type="GO" id="GO:0016020">
    <property type="term" value="C:membrane"/>
    <property type="evidence" value="ECO:0007669"/>
    <property type="project" value="UniProtKB-SubCell"/>
</dbReference>
<evidence type="ECO:0000256" key="1">
    <source>
        <dbReference type="SAM" id="Phobius"/>
    </source>
</evidence>
<dbReference type="Proteomes" id="UP000295453">
    <property type="component" value="Unassembled WGS sequence"/>
</dbReference>
<keyword evidence="1" id="KW-0812">Transmembrane</keyword>
<protein>
    <submittedName>
        <fullName evidence="3">DUF4234 domain-containing protein</fullName>
    </submittedName>
</protein>
<dbReference type="AlphaFoldDB" id="A0A4R1CGJ0"/>
<comment type="caution">
    <text evidence="3">The sequence shown here is derived from an EMBL/GenBank/DDBJ whole genome shotgun (WGS) entry which is preliminary data.</text>
</comment>